<proteinExistence type="predicted"/>
<accession>A0A645H613</accession>
<evidence type="ECO:0000313" key="1">
    <source>
        <dbReference type="EMBL" id="MPN34130.1"/>
    </source>
</evidence>
<dbReference type="EMBL" id="VSSQ01087008">
    <property type="protein sequence ID" value="MPN34130.1"/>
    <property type="molecule type" value="Genomic_DNA"/>
</dbReference>
<name>A0A645H613_9ZZZZ</name>
<reference evidence="1" key="1">
    <citation type="submission" date="2019-08" db="EMBL/GenBank/DDBJ databases">
        <authorList>
            <person name="Kucharzyk K."/>
            <person name="Murdoch R.W."/>
            <person name="Higgins S."/>
            <person name="Loffler F."/>
        </authorList>
    </citation>
    <scope>NUCLEOTIDE SEQUENCE</scope>
</reference>
<gene>
    <name evidence="1" type="ORF">SDC9_181623</name>
</gene>
<dbReference type="AlphaFoldDB" id="A0A645H613"/>
<sequence length="90" mass="9931">MAKALCTFCGLLNPDLLVLYGDFFTPAMQQATHDAARQCAAGGLLPPLLYRDALREDIFAGLFVKGLQIYRDALHHPYPFSTENTELSGE</sequence>
<protein>
    <submittedName>
        <fullName evidence="1">Uncharacterized protein</fullName>
    </submittedName>
</protein>
<organism evidence="1">
    <name type="scientific">bioreactor metagenome</name>
    <dbReference type="NCBI Taxonomy" id="1076179"/>
    <lineage>
        <taxon>unclassified sequences</taxon>
        <taxon>metagenomes</taxon>
        <taxon>ecological metagenomes</taxon>
    </lineage>
</organism>
<comment type="caution">
    <text evidence="1">The sequence shown here is derived from an EMBL/GenBank/DDBJ whole genome shotgun (WGS) entry which is preliminary data.</text>
</comment>